<evidence type="ECO:0000256" key="6">
    <source>
        <dbReference type="ARBA" id="ARBA00022777"/>
    </source>
</evidence>
<proteinExistence type="inferred from homology"/>
<dbReference type="UniPathway" id="UPA00056">
    <property type="reaction ID" value="UER00094"/>
</dbReference>
<dbReference type="PIRSF" id="PIRSF010376">
    <property type="entry name" value="IspE"/>
    <property type="match status" value="1"/>
</dbReference>
<dbReference type="GO" id="GO:0019288">
    <property type="term" value="P:isopentenyl diphosphate biosynthetic process, methylerythritol 4-phosphate pathway"/>
    <property type="evidence" value="ECO:0007669"/>
    <property type="project" value="UniProtKB-UniRule"/>
</dbReference>
<dbReference type="GO" id="GO:0005524">
    <property type="term" value="F:ATP binding"/>
    <property type="evidence" value="ECO:0007669"/>
    <property type="project" value="UniProtKB-UniRule"/>
</dbReference>
<gene>
    <name evidence="9 12" type="primary">ispE</name>
    <name evidence="12" type="ORF">COZ30_00325</name>
</gene>
<evidence type="ECO:0000259" key="10">
    <source>
        <dbReference type="Pfam" id="PF00288"/>
    </source>
</evidence>
<keyword evidence="5 9" id="KW-0547">Nucleotide-binding</keyword>
<dbReference type="Pfam" id="PF08544">
    <property type="entry name" value="GHMP_kinases_C"/>
    <property type="match status" value="1"/>
</dbReference>
<dbReference type="InterPro" id="IPR020568">
    <property type="entry name" value="Ribosomal_Su5_D2-typ_SF"/>
</dbReference>
<dbReference type="NCBIfam" id="TIGR00154">
    <property type="entry name" value="ispE"/>
    <property type="match status" value="1"/>
</dbReference>
<dbReference type="InterPro" id="IPR014721">
    <property type="entry name" value="Ribsml_uS5_D2-typ_fold_subgr"/>
</dbReference>
<keyword evidence="9" id="KW-0414">Isoprene biosynthesis</keyword>
<dbReference type="InterPro" id="IPR006204">
    <property type="entry name" value="GHMP_kinase_N_dom"/>
</dbReference>
<dbReference type="EC" id="2.7.1.148" evidence="2 9"/>
<feature type="domain" description="GHMP kinase C-terminal" evidence="11">
    <location>
        <begin position="190"/>
        <end position="241"/>
    </location>
</feature>
<evidence type="ECO:0000256" key="8">
    <source>
        <dbReference type="ARBA" id="ARBA00032554"/>
    </source>
</evidence>
<evidence type="ECO:0000256" key="4">
    <source>
        <dbReference type="ARBA" id="ARBA00022679"/>
    </source>
</evidence>
<dbReference type="InterPro" id="IPR013750">
    <property type="entry name" value="GHMP_kinase_C_dom"/>
</dbReference>
<dbReference type="Pfam" id="PF00288">
    <property type="entry name" value="GHMP_kinases_N"/>
    <property type="match status" value="1"/>
</dbReference>
<feature type="domain" description="GHMP kinase N-terminal" evidence="10">
    <location>
        <begin position="63"/>
        <end position="141"/>
    </location>
</feature>
<evidence type="ECO:0000256" key="1">
    <source>
        <dbReference type="ARBA" id="ARBA00009684"/>
    </source>
</evidence>
<dbReference type="HAMAP" id="MF_00061">
    <property type="entry name" value="IspE"/>
    <property type="match status" value="1"/>
</dbReference>
<dbReference type="GO" id="GO:0050515">
    <property type="term" value="F:4-(cytidine 5'-diphospho)-2-C-methyl-D-erythritol kinase activity"/>
    <property type="evidence" value="ECO:0007669"/>
    <property type="project" value="UniProtKB-UniRule"/>
</dbReference>
<name>A0A2M7MFN4_9BACT</name>
<dbReference type="EMBL" id="PFJR01000006">
    <property type="protein sequence ID" value="PIX88645.1"/>
    <property type="molecule type" value="Genomic_DNA"/>
</dbReference>
<dbReference type="SUPFAM" id="SSF55060">
    <property type="entry name" value="GHMP Kinase, C-terminal domain"/>
    <property type="match status" value="1"/>
</dbReference>
<dbReference type="GO" id="GO:0016114">
    <property type="term" value="P:terpenoid biosynthetic process"/>
    <property type="evidence" value="ECO:0007669"/>
    <property type="project" value="UniProtKB-UniRule"/>
</dbReference>
<evidence type="ECO:0000313" key="13">
    <source>
        <dbReference type="Proteomes" id="UP000230064"/>
    </source>
</evidence>
<comment type="function">
    <text evidence="9">Catalyzes the phosphorylation of the position 2 hydroxy group of 4-diphosphocytidyl-2C-methyl-D-erythritol.</text>
</comment>
<feature type="binding site" evidence="9">
    <location>
        <begin position="91"/>
        <end position="101"/>
    </location>
    <ligand>
        <name>ATP</name>
        <dbReference type="ChEBI" id="CHEBI:30616"/>
    </ligand>
</feature>
<accession>A0A2M7MFN4</accession>
<dbReference type="Gene3D" id="3.30.70.890">
    <property type="entry name" value="GHMP kinase, C-terminal domain"/>
    <property type="match status" value="1"/>
</dbReference>
<dbReference type="PANTHER" id="PTHR43527:SF2">
    <property type="entry name" value="4-DIPHOSPHOCYTIDYL-2-C-METHYL-D-ERYTHRITOL KINASE, CHLOROPLASTIC"/>
    <property type="match status" value="1"/>
</dbReference>
<sequence>METILIQANAKINLNLEILNKLPAGFHQIESVFQSIDLSDFLLLKKSKKDNFTGAVVCPETENIIFKAKKSLEKSLGKSLPCRIHLQKSIPIAAGLGGGSADAAATLVGLNFLYNLKLSKKELVKIGVKVGADLPFFFYGGTCKVEGIGEKVTSVKQKLPKFFLIFRPHKRLETKKMYELYDKTGKNFLALARESCPEIERIEKHLNDFGFKPKLSGSGPTMFCGVNDYKLAKEIIENYQDFNGDIFICRPENKAIKILKL</sequence>
<evidence type="ECO:0000256" key="9">
    <source>
        <dbReference type="HAMAP-Rule" id="MF_00061"/>
    </source>
</evidence>
<dbReference type="SUPFAM" id="SSF54211">
    <property type="entry name" value="Ribosomal protein S5 domain 2-like"/>
    <property type="match status" value="1"/>
</dbReference>
<dbReference type="Gene3D" id="3.30.230.10">
    <property type="match status" value="1"/>
</dbReference>
<evidence type="ECO:0000259" key="11">
    <source>
        <dbReference type="Pfam" id="PF08544"/>
    </source>
</evidence>
<evidence type="ECO:0000256" key="5">
    <source>
        <dbReference type="ARBA" id="ARBA00022741"/>
    </source>
</evidence>
<comment type="pathway">
    <text evidence="9">Isoprenoid biosynthesis; isopentenyl diphosphate biosynthesis via DXP pathway; isopentenyl diphosphate from 1-deoxy-D-xylulose 5-phosphate: step 3/6.</text>
</comment>
<dbReference type="InterPro" id="IPR004424">
    <property type="entry name" value="IspE"/>
</dbReference>
<comment type="similarity">
    <text evidence="1 9">Belongs to the GHMP kinase family. IspE subfamily.</text>
</comment>
<evidence type="ECO:0000256" key="3">
    <source>
        <dbReference type="ARBA" id="ARBA00017473"/>
    </source>
</evidence>
<dbReference type="AlphaFoldDB" id="A0A2M7MFN4"/>
<evidence type="ECO:0000313" key="12">
    <source>
        <dbReference type="EMBL" id="PIX88645.1"/>
    </source>
</evidence>
<evidence type="ECO:0000256" key="7">
    <source>
        <dbReference type="ARBA" id="ARBA00022840"/>
    </source>
</evidence>
<feature type="active site" evidence="9">
    <location>
        <position position="133"/>
    </location>
</feature>
<keyword evidence="4 9" id="KW-0808">Transferase</keyword>
<dbReference type="PANTHER" id="PTHR43527">
    <property type="entry name" value="4-DIPHOSPHOCYTIDYL-2-C-METHYL-D-ERYTHRITOL KINASE, CHLOROPLASTIC"/>
    <property type="match status" value="1"/>
</dbReference>
<protein>
    <recommendedName>
        <fullName evidence="3 9">4-diphosphocytidyl-2-C-methyl-D-erythritol kinase</fullName>
        <shortName evidence="9">CMK</shortName>
        <ecNumber evidence="2 9">2.7.1.148</ecNumber>
    </recommendedName>
    <alternativeName>
        <fullName evidence="8 9">4-(cytidine-5'-diphospho)-2-C-methyl-D-erythritol kinase</fullName>
    </alternativeName>
</protein>
<feature type="active site" evidence="9">
    <location>
        <position position="11"/>
    </location>
</feature>
<dbReference type="Proteomes" id="UP000230064">
    <property type="component" value="Unassembled WGS sequence"/>
</dbReference>
<evidence type="ECO:0000256" key="2">
    <source>
        <dbReference type="ARBA" id="ARBA00012052"/>
    </source>
</evidence>
<comment type="catalytic activity">
    <reaction evidence="9">
        <text>4-CDP-2-C-methyl-D-erythritol + ATP = 4-CDP-2-C-methyl-D-erythritol 2-phosphate + ADP + H(+)</text>
        <dbReference type="Rhea" id="RHEA:18437"/>
        <dbReference type="ChEBI" id="CHEBI:15378"/>
        <dbReference type="ChEBI" id="CHEBI:30616"/>
        <dbReference type="ChEBI" id="CHEBI:57823"/>
        <dbReference type="ChEBI" id="CHEBI:57919"/>
        <dbReference type="ChEBI" id="CHEBI:456216"/>
        <dbReference type="EC" id="2.7.1.148"/>
    </reaction>
</comment>
<dbReference type="InterPro" id="IPR036554">
    <property type="entry name" value="GHMP_kinase_C_sf"/>
</dbReference>
<comment type="caution">
    <text evidence="12">The sequence shown here is derived from an EMBL/GenBank/DDBJ whole genome shotgun (WGS) entry which is preliminary data.</text>
</comment>
<reference evidence="13" key="1">
    <citation type="submission" date="2017-09" db="EMBL/GenBank/DDBJ databases">
        <title>Depth-based differentiation of microbial function through sediment-hosted aquifers and enrichment of novel symbionts in the deep terrestrial subsurface.</title>
        <authorList>
            <person name="Probst A.J."/>
            <person name="Ladd B."/>
            <person name="Jarett J.K."/>
            <person name="Geller-Mcgrath D.E."/>
            <person name="Sieber C.M.K."/>
            <person name="Emerson J.B."/>
            <person name="Anantharaman K."/>
            <person name="Thomas B.C."/>
            <person name="Malmstrom R."/>
            <person name="Stieglmeier M."/>
            <person name="Klingl A."/>
            <person name="Woyke T."/>
            <person name="Ryan C.M."/>
            <person name="Banfield J.F."/>
        </authorList>
    </citation>
    <scope>NUCLEOTIDE SEQUENCE [LARGE SCALE GENOMIC DNA]</scope>
</reference>
<keyword evidence="7 9" id="KW-0067">ATP-binding</keyword>
<organism evidence="12 13">
    <name type="scientific">Candidatus Nealsonbacteria bacterium CG_4_10_14_3_um_filter_36_16</name>
    <dbReference type="NCBI Taxonomy" id="1974685"/>
    <lineage>
        <taxon>Bacteria</taxon>
        <taxon>Candidatus Nealsoniibacteriota</taxon>
    </lineage>
</organism>
<keyword evidence="6 9" id="KW-0418">Kinase</keyword>